<dbReference type="Proteomes" id="UP000696184">
    <property type="component" value="Unassembled WGS sequence"/>
</dbReference>
<proteinExistence type="predicted"/>
<evidence type="ECO:0000313" key="1">
    <source>
        <dbReference type="EMBL" id="MBI6550582.1"/>
    </source>
</evidence>
<accession>A0ABS0UAC3</accession>
<protein>
    <recommendedName>
        <fullName evidence="3">Aspartyl/asparaginy/proline hydroxylase domain-containing protein</fullName>
    </recommendedName>
</protein>
<gene>
    <name evidence="1" type="ORF">H8A87_18285</name>
</gene>
<reference evidence="1 2" key="1">
    <citation type="submission" date="2020-08" db="EMBL/GenBank/DDBJ databases">
        <title>Description of Xenorhabdus lircayensis sp. nov., the symbiotic bacterium associated with the entomopathogenic nematode Steirnernema unicornum.</title>
        <authorList>
            <person name="Castaneda-Alvarez C."/>
            <person name="Prodan S."/>
            <person name="Zamorano A."/>
            <person name="San-Blas E."/>
            <person name="Aballay E."/>
        </authorList>
    </citation>
    <scope>NUCLEOTIDE SEQUENCE [LARGE SCALE GENOMIC DNA]</scope>
    <source>
        <strain evidence="1 2">VLS</strain>
    </source>
</reference>
<dbReference type="RefSeq" id="WP_198691344.1">
    <property type="nucleotide sequence ID" value="NZ_CAWPUD010000072.1"/>
</dbReference>
<sequence>MNAHDTKQQWVVNDLCKVIVGFRNFTTHTTRSKYVSFAIADQLQMCELLVKLSQSQLNNELVSQYPNYLFEQLIDLGFLKPIDKLGILGHFKRAFNVLNSGRYVSIKFNGHCYYVASFVFMAFYSQHENDFLRETVVLPAWSSKFTSKVFDIITEGLSSEQFDVLPKAMKNRLLKHGLITSVDKLPLFERFFSQHCQLSSSLINELPLFYRNHLPTIDVSSHLYQLNPRVYLSIDGLDAKLRGQIPNLKWALSCSPNIWVHDPVKDILSMYWLTPAQQKNLHDLLASRMHINELELETFTLFVYSGIVYDPSMIQTRREQWSWQLSELKKQLVQNSCLTFESILSPIELAIARKYMRFMMDKKYLLLDRANGNTQQRLWYHRDEFSFYLQGQVCTLINQVLTDPVKPGHNALTIYKSGAILPRHKDDVLAFSWVMSLPVETKPEISKDQAWPIYVETPMVVHKAMLQSGDGHLINPQMPHWRDVLEDGQLSILLLWFVPQNFTGYVNGNWID</sequence>
<comment type="caution">
    <text evidence="1">The sequence shown here is derived from an EMBL/GenBank/DDBJ whole genome shotgun (WGS) entry which is preliminary data.</text>
</comment>
<evidence type="ECO:0008006" key="3">
    <source>
        <dbReference type="Google" id="ProtNLM"/>
    </source>
</evidence>
<name>A0ABS0UAC3_9GAMM</name>
<evidence type="ECO:0000313" key="2">
    <source>
        <dbReference type="Proteomes" id="UP000696184"/>
    </source>
</evidence>
<keyword evidence="2" id="KW-1185">Reference proteome</keyword>
<dbReference type="EMBL" id="JACOII010000070">
    <property type="protein sequence ID" value="MBI6550582.1"/>
    <property type="molecule type" value="Genomic_DNA"/>
</dbReference>
<organism evidence="1 2">
    <name type="scientific">Xenorhabdus lircayensis</name>
    <dbReference type="NCBI Taxonomy" id="2763499"/>
    <lineage>
        <taxon>Bacteria</taxon>
        <taxon>Pseudomonadati</taxon>
        <taxon>Pseudomonadota</taxon>
        <taxon>Gammaproteobacteria</taxon>
        <taxon>Enterobacterales</taxon>
        <taxon>Morganellaceae</taxon>
        <taxon>Xenorhabdus</taxon>
    </lineage>
</organism>